<evidence type="ECO:0008006" key="3">
    <source>
        <dbReference type="Google" id="ProtNLM"/>
    </source>
</evidence>
<proteinExistence type="predicted"/>
<organism evidence="2">
    <name type="scientific">viral metagenome</name>
    <dbReference type="NCBI Taxonomy" id="1070528"/>
    <lineage>
        <taxon>unclassified sequences</taxon>
        <taxon>metagenomes</taxon>
        <taxon>organismal metagenomes</taxon>
    </lineage>
</organism>
<keyword evidence="1" id="KW-0472">Membrane</keyword>
<feature type="transmembrane region" description="Helical" evidence="1">
    <location>
        <begin position="161"/>
        <end position="184"/>
    </location>
</feature>
<sequence length="226" mass="26323">MHGSTTPYVKIEQHRDGGFGDLQHADIEMASTTREVETTSPQWDSMYNIDLESCFVSFTIPCHVVGKVGTKIGVGYPTLFFIYAFFFSIFNYCYYIFIYSTTQTCDTSHFTNLCYFIMDKHTCLKSNMQIESEYYLCNYDNKYNVCYGSTYQCISPTETKILWGSWAFLEVSSISVITILHLYIRRQLKHAQKIDQDHIIKDFFYTICCSTCSFAQQYRALDNNNI</sequence>
<accession>A0A6C0KHX4</accession>
<keyword evidence="1" id="KW-0812">Transmembrane</keyword>
<dbReference type="EMBL" id="MN740916">
    <property type="protein sequence ID" value="QHU17592.1"/>
    <property type="molecule type" value="Genomic_DNA"/>
</dbReference>
<feature type="transmembrane region" description="Helical" evidence="1">
    <location>
        <begin position="80"/>
        <end position="98"/>
    </location>
</feature>
<protein>
    <recommendedName>
        <fullName evidence="3">PLAC8 family protein</fullName>
    </recommendedName>
</protein>
<name>A0A6C0KHX4_9ZZZZ</name>
<evidence type="ECO:0000256" key="1">
    <source>
        <dbReference type="SAM" id="Phobius"/>
    </source>
</evidence>
<dbReference type="AlphaFoldDB" id="A0A6C0KHX4"/>
<keyword evidence="1" id="KW-1133">Transmembrane helix</keyword>
<reference evidence="2" key="1">
    <citation type="journal article" date="2020" name="Nature">
        <title>Giant virus diversity and host interactions through global metagenomics.</title>
        <authorList>
            <person name="Schulz F."/>
            <person name="Roux S."/>
            <person name="Paez-Espino D."/>
            <person name="Jungbluth S."/>
            <person name="Walsh D.A."/>
            <person name="Denef V.J."/>
            <person name="McMahon K.D."/>
            <person name="Konstantinidis K.T."/>
            <person name="Eloe-Fadrosh E.A."/>
            <person name="Kyrpides N.C."/>
            <person name="Woyke T."/>
        </authorList>
    </citation>
    <scope>NUCLEOTIDE SEQUENCE</scope>
    <source>
        <strain evidence="2">GVMAG-S-3300012919-55</strain>
    </source>
</reference>
<evidence type="ECO:0000313" key="2">
    <source>
        <dbReference type="EMBL" id="QHU17592.1"/>
    </source>
</evidence>